<proteinExistence type="predicted"/>
<dbReference type="Pfam" id="PF12802">
    <property type="entry name" value="MarR_2"/>
    <property type="match status" value="1"/>
</dbReference>
<dbReference type="GO" id="GO:0003700">
    <property type="term" value="F:DNA-binding transcription factor activity"/>
    <property type="evidence" value="ECO:0007669"/>
    <property type="project" value="InterPro"/>
</dbReference>
<accession>A0A3B0SD68</accession>
<gene>
    <name evidence="2" type="ORF">MNBD_ACTINO02-2661</name>
</gene>
<evidence type="ECO:0000313" key="2">
    <source>
        <dbReference type="EMBL" id="VAW02250.1"/>
    </source>
</evidence>
<evidence type="ECO:0000259" key="1">
    <source>
        <dbReference type="Pfam" id="PF12802"/>
    </source>
</evidence>
<dbReference type="EMBL" id="UOEK01000230">
    <property type="protein sequence ID" value="VAW02250.1"/>
    <property type="molecule type" value="Genomic_DNA"/>
</dbReference>
<sequence>MSDQHQRTWTFLTNHARVLVLIAETPGIRLRDIAVRVGITERASQRIVAELEADGYLSHEKVGRRNHYHLLSSAHLRHPLEDGIEVGQLLDLFVDPDRSESPPVTT</sequence>
<dbReference type="Gene3D" id="1.10.10.10">
    <property type="entry name" value="Winged helix-like DNA-binding domain superfamily/Winged helix DNA-binding domain"/>
    <property type="match status" value="1"/>
</dbReference>
<feature type="domain" description="HTH marR-type" evidence="1">
    <location>
        <begin position="14"/>
        <end position="64"/>
    </location>
</feature>
<reference evidence="2" key="1">
    <citation type="submission" date="2018-06" db="EMBL/GenBank/DDBJ databases">
        <authorList>
            <person name="Zhirakovskaya E."/>
        </authorList>
    </citation>
    <scope>NUCLEOTIDE SEQUENCE</scope>
</reference>
<dbReference type="InterPro" id="IPR000835">
    <property type="entry name" value="HTH_MarR-typ"/>
</dbReference>
<dbReference type="AlphaFoldDB" id="A0A3B0SD68"/>
<organism evidence="2">
    <name type="scientific">hydrothermal vent metagenome</name>
    <dbReference type="NCBI Taxonomy" id="652676"/>
    <lineage>
        <taxon>unclassified sequences</taxon>
        <taxon>metagenomes</taxon>
        <taxon>ecological metagenomes</taxon>
    </lineage>
</organism>
<dbReference type="InterPro" id="IPR036390">
    <property type="entry name" value="WH_DNA-bd_sf"/>
</dbReference>
<protein>
    <recommendedName>
        <fullName evidence="1">HTH marR-type domain-containing protein</fullName>
    </recommendedName>
</protein>
<name>A0A3B0SD68_9ZZZZ</name>
<dbReference type="InterPro" id="IPR036388">
    <property type="entry name" value="WH-like_DNA-bd_sf"/>
</dbReference>
<dbReference type="SUPFAM" id="SSF46785">
    <property type="entry name" value="Winged helix' DNA-binding domain"/>
    <property type="match status" value="1"/>
</dbReference>